<dbReference type="InterPro" id="IPR023214">
    <property type="entry name" value="HAD_sf"/>
</dbReference>
<dbReference type="PANTHER" id="PTHR12103">
    <property type="entry name" value="5'-NUCLEOTIDASE DOMAIN-CONTAINING"/>
    <property type="match status" value="1"/>
</dbReference>
<dbReference type="PANTHER" id="PTHR12103:SF15">
    <property type="entry name" value="CYTOSOLIC PURINE 5'-NUCLEOTIDASE"/>
    <property type="match status" value="1"/>
</dbReference>
<dbReference type="EMBL" id="VIEB01000271">
    <property type="protein sequence ID" value="TQD97478.1"/>
    <property type="molecule type" value="Genomic_DNA"/>
</dbReference>
<protein>
    <recommendedName>
        <fullName evidence="7">5'-nucleotidase</fullName>
    </recommendedName>
</protein>
<evidence type="ECO:0000256" key="2">
    <source>
        <dbReference type="ARBA" id="ARBA00022723"/>
    </source>
</evidence>
<dbReference type="Gene3D" id="3.40.50.1000">
    <property type="entry name" value="HAD superfamily/HAD-like"/>
    <property type="match status" value="1"/>
</dbReference>
<evidence type="ECO:0000256" key="1">
    <source>
        <dbReference type="ARBA" id="ARBA00009589"/>
    </source>
</evidence>
<evidence type="ECO:0000256" key="4">
    <source>
        <dbReference type="ARBA" id="ARBA00022842"/>
    </source>
</evidence>
<dbReference type="Proteomes" id="UP000315295">
    <property type="component" value="Unassembled WGS sequence"/>
</dbReference>
<gene>
    <name evidence="5" type="ORF">C1H46_016879</name>
</gene>
<organism evidence="5 6">
    <name type="scientific">Malus baccata</name>
    <name type="common">Siberian crab apple</name>
    <name type="synonym">Pyrus baccata</name>
    <dbReference type="NCBI Taxonomy" id="106549"/>
    <lineage>
        <taxon>Eukaryota</taxon>
        <taxon>Viridiplantae</taxon>
        <taxon>Streptophyta</taxon>
        <taxon>Embryophyta</taxon>
        <taxon>Tracheophyta</taxon>
        <taxon>Spermatophyta</taxon>
        <taxon>Magnoliopsida</taxon>
        <taxon>eudicotyledons</taxon>
        <taxon>Gunneridae</taxon>
        <taxon>Pentapetalae</taxon>
        <taxon>rosids</taxon>
        <taxon>fabids</taxon>
        <taxon>Rosales</taxon>
        <taxon>Rosaceae</taxon>
        <taxon>Amygdaloideae</taxon>
        <taxon>Maleae</taxon>
        <taxon>Malus</taxon>
    </lineage>
</organism>
<proteinExistence type="inferred from homology"/>
<keyword evidence="3" id="KW-0378">Hydrolase</keyword>
<comment type="caution">
    <text evidence="5">The sequence shown here is derived from an EMBL/GenBank/DDBJ whole genome shotgun (WGS) entry which is preliminary data.</text>
</comment>
<keyword evidence="2" id="KW-0479">Metal-binding</keyword>
<dbReference type="SUPFAM" id="SSF56784">
    <property type="entry name" value="HAD-like"/>
    <property type="match status" value="1"/>
</dbReference>
<dbReference type="InterPro" id="IPR008380">
    <property type="entry name" value="HAD-SF_hydro_IG_5-nucl"/>
</dbReference>
<sequence>MINATRYINEDTSIVPMLKMLRDSGRATFLVTNSLWDYTNIVMNFLCESRTVDGSRKCNFHWLKYFDVVITGSAKPSFFHDGNRANLFEVELESGMLINTDNGSPMAQVGSSSPAPTLLLKGQKKACRVFQVLYVGDHIYGDILRRKKVLGWRTMLVVPELEREVELLWELRDTHKQLRLLRNEHDLIEDKIHHLKWSLKNAIALIIYDDFSTVEKQKLSSECNALEFQRDQVRFAHQQTQRECHQMVVILLYNMKQVD</sequence>
<evidence type="ECO:0000256" key="3">
    <source>
        <dbReference type="ARBA" id="ARBA00022801"/>
    </source>
</evidence>
<evidence type="ECO:0000313" key="5">
    <source>
        <dbReference type="EMBL" id="TQD97478.1"/>
    </source>
</evidence>
<dbReference type="Pfam" id="PF05761">
    <property type="entry name" value="5_nucleotid"/>
    <property type="match status" value="1"/>
</dbReference>
<dbReference type="STRING" id="106549.A0A540MFE3"/>
<keyword evidence="6" id="KW-1185">Reference proteome</keyword>
<accession>A0A540MFE3</accession>
<dbReference type="InterPro" id="IPR036412">
    <property type="entry name" value="HAD-like_sf"/>
</dbReference>
<evidence type="ECO:0000313" key="6">
    <source>
        <dbReference type="Proteomes" id="UP000315295"/>
    </source>
</evidence>
<evidence type="ECO:0008006" key="7">
    <source>
        <dbReference type="Google" id="ProtNLM"/>
    </source>
</evidence>
<dbReference type="GO" id="GO:0008253">
    <property type="term" value="F:5'-nucleotidase activity"/>
    <property type="evidence" value="ECO:0007669"/>
    <property type="project" value="TreeGrafter"/>
</dbReference>
<dbReference type="AlphaFoldDB" id="A0A540MFE3"/>
<dbReference type="GO" id="GO:0046872">
    <property type="term" value="F:metal ion binding"/>
    <property type="evidence" value="ECO:0007669"/>
    <property type="project" value="UniProtKB-KW"/>
</dbReference>
<reference evidence="5 6" key="1">
    <citation type="journal article" date="2019" name="G3 (Bethesda)">
        <title>Sequencing of a Wild Apple (Malus baccata) Genome Unravels the Differences Between Cultivated and Wild Apple Species Regarding Disease Resistance and Cold Tolerance.</title>
        <authorList>
            <person name="Chen X."/>
        </authorList>
    </citation>
    <scope>NUCLEOTIDE SEQUENCE [LARGE SCALE GENOMIC DNA]</scope>
    <source>
        <strain evidence="6">cv. Shandingzi</strain>
        <tissue evidence="5">Leaves</tissue>
    </source>
</reference>
<name>A0A540MFE3_MALBA</name>
<keyword evidence="4" id="KW-0460">Magnesium</keyword>
<comment type="similarity">
    <text evidence="1">Belongs to the 5'(3')-deoxyribonucleotidase family.</text>
</comment>